<accession>A0ABN7X2E5</accession>
<organism evidence="1 2">
    <name type="scientific">Gigaspora margarita</name>
    <dbReference type="NCBI Taxonomy" id="4874"/>
    <lineage>
        <taxon>Eukaryota</taxon>
        <taxon>Fungi</taxon>
        <taxon>Fungi incertae sedis</taxon>
        <taxon>Mucoromycota</taxon>
        <taxon>Glomeromycotina</taxon>
        <taxon>Glomeromycetes</taxon>
        <taxon>Diversisporales</taxon>
        <taxon>Gigasporaceae</taxon>
        <taxon>Gigaspora</taxon>
    </lineage>
</organism>
<protein>
    <submittedName>
        <fullName evidence="1">31950_t:CDS:1</fullName>
    </submittedName>
</protein>
<proteinExistence type="predicted"/>
<feature type="non-terminal residue" evidence="1">
    <location>
        <position position="1"/>
    </location>
</feature>
<keyword evidence="2" id="KW-1185">Reference proteome</keyword>
<feature type="non-terminal residue" evidence="1">
    <location>
        <position position="57"/>
    </location>
</feature>
<name>A0ABN7X2E5_GIGMA</name>
<evidence type="ECO:0000313" key="1">
    <source>
        <dbReference type="EMBL" id="CAG8845988.1"/>
    </source>
</evidence>
<dbReference type="EMBL" id="CAJVQB010081690">
    <property type="protein sequence ID" value="CAG8845988.1"/>
    <property type="molecule type" value="Genomic_DNA"/>
</dbReference>
<reference evidence="1 2" key="1">
    <citation type="submission" date="2021-06" db="EMBL/GenBank/DDBJ databases">
        <authorList>
            <person name="Kallberg Y."/>
            <person name="Tangrot J."/>
            <person name="Rosling A."/>
        </authorList>
    </citation>
    <scope>NUCLEOTIDE SEQUENCE [LARGE SCALE GENOMIC DNA]</scope>
    <source>
        <strain evidence="1 2">120-4 pot B 10/14</strain>
    </source>
</reference>
<dbReference type="Proteomes" id="UP000789901">
    <property type="component" value="Unassembled WGS sequence"/>
</dbReference>
<evidence type="ECO:0000313" key="2">
    <source>
        <dbReference type="Proteomes" id="UP000789901"/>
    </source>
</evidence>
<gene>
    <name evidence="1" type="ORF">GMARGA_LOCUS37938</name>
</gene>
<sequence>NIGIDGGSNFTVGASGAEVKTASFGINFGKKLNLARCLLKKRDKRTLWKMLIPTEIK</sequence>
<comment type="caution">
    <text evidence="1">The sequence shown here is derived from an EMBL/GenBank/DDBJ whole genome shotgun (WGS) entry which is preliminary data.</text>
</comment>